<dbReference type="AlphaFoldDB" id="A0A6C0BFK0"/>
<organism evidence="1">
    <name type="scientific">viral metagenome</name>
    <dbReference type="NCBI Taxonomy" id="1070528"/>
    <lineage>
        <taxon>unclassified sequences</taxon>
        <taxon>metagenomes</taxon>
        <taxon>organismal metagenomes</taxon>
    </lineage>
</organism>
<accession>A0A6C0BFK0</accession>
<evidence type="ECO:0000313" key="1">
    <source>
        <dbReference type="EMBL" id="QHS91095.1"/>
    </source>
</evidence>
<proteinExistence type="predicted"/>
<sequence>MDNYNKVKLCFSENNCTLITIFEEFEELRKAVLKQSYHFVRVRFIGICSHESSVVFTNFNLRKTGMICKLCTKKNSIELRKHVNNTNEIESDGITIIEEYLAPLYEIIRTKEGCLADLAIRKKSEDKWIPVQVKSTIKNSHKMYSFGLNHNDYRNMLIICVCISEKKLWIIPCNQLSISCKLNISITSKYNKYLVAPNTVFDMIDRFRSEIICLYLDKILQPITRLQQREQVYVRKREVYLPFLQYEYPSIQNTCVDVIVNGKKVQEKVLGYTESKKALQCGLISSNGTKNGKRCQRCYRLGENEYYWLHSSIDNRFWIIPEQILYDKGYLSKKDETMPKRTLWFKSENNKNKMWLDAYQYTYDTINKEELLKVFE</sequence>
<protein>
    <submittedName>
        <fullName evidence="1">Uncharacterized protein</fullName>
    </submittedName>
</protein>
<dbReference type="EMBL" id="MN739155">
    <property type="protein sequence ID" value="QHS91095.1"/>
    <property type="molecule type" value="Genomic_DNA"/>
</dbReference>
<name>A0A6C0BFK0_9ZZZZ</name>
<reference evidence="1" key="1">
    <citation type="journal article" date="2020" name="Nature">
        <title>Giant virus diversity and host interactions through global metagenomics.</title>
        <authorList>
            <person name="Schulz F."/>
            <person name="Roux S."/>
            <person name="Paez-Espino D."/>
            <person name="Jungbluth S."/>
            <person name="Walsh D.A."/>
            <person name="Denef V.J."/>
            <person name="McMahon K.D."/>
            <person name="Konstantinidis K.T."/>
            <person name="Eloe-Fadrosh E.A."/>
            <person name="Kyrpides N.C."/>
            <person name="Woyke T."/>
        </authorList>
    </citation>
    <scope>NUCLEOTIDE SEQUENCE</scope>
    <source>
        <strain evidence="1">GVMAG-M-3300013004-44</strain>
    </source>
</reference>